<reference evidence="2" key="1">
    <citation type="submission" date="2022-11" db="EMBL/GenBank/DDBJ databases">
        <title>Centuries of genome instability and evolution in soft-shell clam transmissible cancer (bioRxiv).</title>
        <authorList>
            <person name="Hart S.F.M."/>
            <person name="Yonemitsu M.A."/>
            <person name="Giersch R.M."/>
            <person name="Beal B.F."/>
            <person name="Arriagada G."/>
            <person name="Davis B.W."/>
            <person name="Ostrander E.A."/>
            <person name="Goff S.P."/>
            <person name="Metzger M.J."/>
        </authorList>
    </citation>
    <scope>NUCLEOTIDE SEQUENCE</scope>
    <source>
        <strain evidence="2">MELC-2E11</strain>
        <tissue evidence="2">Siphon/mantle</tissue>
    </source>
</reference>
<gene>
    <name evidence="2" type="ORF">MAR_032219</name>
</gene>
<evidence type="ECO:0000313" key="2">
    <source>
        <dbReference type="EMBL" id="WAR17625.1"/>
    </source>
</evidence>
<feature type="compositionally biased region" description="Basic and acidic residues" evidence="1">
    <location>
        <begin position="203"/>
        <end position="219"/>
    </location>
</feature>
<feature type="compositionally biased region" description="Polar residues" evidence="1">
    <location>
        <begin position="491"/>
        <end position="527"/>
    </location>
</feature>
<feature type="compositionally biased region" description="Polar residues" evidence="1">
    <location>
        <begin position="61"/>
        <end position="78"/>
    </location>
</feature>
<feature type="compositionally biased region" description="Low complexity" evidence="1">
    <location>
        <begin position="172"/>
        <end position="195"/>
    </location>
</feature>
<protein>
    <submittedName>
        <fullName evidence="2">Uncharacterized protein</fullName>
    </submittedName>
</protein>
<evidence type="ECO:0000256" key="1">
    <source>
        <dbReference type="SAM" id="MobiDB-lite"/>
    </source>
</evidence>
<feature type="compositionally biased region" description="Basic and acidic residues" evidence="1">
    <location>
        <begin position="12"/>
        <end position="23"/>
    </location>
</feature>
<feature type="region of interest" description="Disordered" evidence="1">
    <location>
        <begin position="365"/>
        <end position="723"/>
    </location>
</feature>
<feature type="compositionally biased region" description="Basic and acidic residues" evidence="1">
    <location>
        <begin position="861"/>
        <end position="886"/>
    </location>
</feature>
<feature type="compositionally biased region" description="Basic and acidic residues" evidence="1">
    <location>
        <begin position="227"/>
        <end position="240"/>
    </location>
</feature>
<feature type="compositionally biased region" description="Polar residues" evidence="1">
    <location>
        <begin position="656"/>
        <end position="688"/>
    </location>
</feature>
<accession>A0ABY7F649</accession>
<feature type="compositionally biased region" description="Polar residues" evidence="1">
    <location>
        <begin position="555"/>
        <end position="571"/>
    </location>
</feature>
<name>A0ABY7F649_MYAAR</name>
<feature type="compositionally biased region" description="Acidic residues" evidence="1">
    <location>
        <begin position="258"/>
        <end position="270"/>
    </location>
</feature>
<feature type="compositionally biased region" description="Polar residues" evidence="1">
    <location>
        <begin position="467"/>
        <end position="481"/>
    </location>
</feature>
<feature type="compositionally biased region" description="Basic and acidic residues" evidence="1">
    <location>
        <begin position="623"/>
        <end position="637"/>
    </location>
</feature>
<feature type="compositionally biased region" description="Polar residues" evidence="1">
    <location>
        <begin position="409"/>
        <end position="455"/>
    </location>
</feature>
<feature type="region of interest" description="Disordered" evidence="1">
    <location>
        <begin position="1"/>
        <end position="125"/>
    </location>
</feature>
<feature type="region of interest" description="Disordered" evidence="1">
    <location>
        <begin position="172"/>
        <end position="332"/>
    </location>
</feature>
<keyword evidence="3" id="KW-1185">Reference proteome</keyword>
<dbReference type="EMBL" id="CP111021">
    <property type="protein sequence ID" value="WAR17625.1"/>
    <property type="molecule type" value="Genomic_DNA"/>
</dbReference>
<feature type="region of interest" description="Disordered" evidence="1">
    <location>
        <begin position="804"/>
        <end position="886"/>
    </location>
</feature>
<organism evidence="2 3">
    <name type="scientific">Mya arenaria</name>
    <name type="common">Soft-shell clam</name>
    <dbReference type="NCBI Taxonomy" id="6604"/>
    <lineage>
        <taxon>Eukaryota</taxon>
        <taxon>Metazoa</taxon>
        <taxon>Spiralia</taxon>
        <taxon>Lophotrochozoa</taxon>
        <taxon>Mollusca</taxon>
        <taxon>Bivalvia</taxon>
        <taxon>Autobranchia</taxon>
        <taxon>Heteroconchia</taxon>
        <taxon>Euheterodonta</taxon>
        <taxon>Imparidentia</taxon>
        <taxon>Neoheterodontei</taxon>
        <taxon>Myida</taxon>
        <taxon>Myoidea</taxon>
        <taxon>Myidae</taxon>
        <taxon>Mya</taxon>
    </lineage>
</organism>
<dbReference type="Proteomes" id="UP001164746">
    <property type="component" value="Chromosome 10"/>
</dbReference>
<sequence>MSNGHKSLTQPAERHIQQADRGHHSYLPEVPPSGKSSTSTLESFPRPGTHSHTQLPEIPANGSSNKSPDMSSLRTSPRNPRAILSVDSVVPIRQKQLKENEKSGGNDDYDHLEESGKKKVRPRSDYDHVVLENGKEHIKHAKGKFNENDYAEVKADDYETVPSKVSVISISIHSTSQDKSPKKSQPNSSSHSPAQKTDSYDDPYNKIKETDPPYNKIKDNGTGSAAKGDDPPYNKIKDYPYNKIKVSLGDDPYNTVKEEDDLDPYNDILDETGNPRSAGRQKKSQNNSFKGAVFDPYNTVTIDEERNVSNQTDPYARVGDTEIDDPYNKVLDDGVGAAEGEVCPEYGEDDYATVNKLEEVEYAKVNKPTAQGRNTDPAKPGPIGATASSQVSNPVPPKLPPFTAREDLPSNQYSTVKKVRNISTISVGSGAGSSNTGRNSGAATSGTDSARNANLGQGHGNVVQGHIVTTQGASPSGQNPVSRGREHDFGIQNQTSHPVSLISSAQGLSSRTSEGQGQTSRDQNNEPTVPPEPPRDYDDSENGDGSLESDHYNTLALTRQGSTSDSGSQIGQKKEPPYNKLSVRESLARDGVVKPKPGTSSQGPQTGEHYSEIDAPAPPSLDSLHETAKHEHRRKTDYYNLDKNSPNKGQGPTPGQGHTRTPSSDMTTSVESRVMSSSFEGHSMNSSFEGRVPIATQESDDLDFDPNYQSVSDDKISDVASEFDPNYETVEEARSRVKYEEINGARPKKPSRPHIYEVPDDKRKYEVVNERETVTKDGKTRAHVYEEVREPSEAGRLKHKVLSQHTYEEVPEVPEVKAQGHSGKKRAGKGAEVQSLVEGQKKKKGHERSGSGDLFSFAKRKSGDNDNKQKDKESKKKLDGKDGHKK</sequence>
<feature type="compositionally biased region" description="Basic and acidic residues" evidence="1">
    <location>
        <begin position="96"/>
        <end position="125"/>
    </location>
</feature>
<feature type="compositionally biased region" description="Basic and acidic residues" evidence="1">
    <location>
        <begin position="572"/>
        <end position="593"/>
    </location>
</feature>
<evidence type="ECO:0000313" key="3">
    <source>
        <dbReference type="Proteomes" id="UP001164746"/>
    </source>
</evidence>
<proteinExistence type="predicted"/>
<feature type="compositionally biased region" description="Polar residues" evidence="1">
    <location>
        <begin position="1"/>
        <end position="10"/>
    </location>
</feature>